<dbReference type="FunFam" id="2.60.40.10:FF:000145">
    <property type="entry name" value="Myosin light chain kinase, smooth muscle"/>
    <property type="match status" value="1"/>
</dbReference>
<keyword evidence="4" id="KW-0067">ATP-binding</keyword>
<feature type="compositionally biased region" description="Polar residues" evidence="6">
    <location>
        <begin position="395"/>
        <end position="419"/>
    </location>
</feature>
<feature type="compositionally biased region" description="Basic and acidic residues" evidence="6">
    <location>
        <begin position="627"/>
        <end position="644"/>
    </location>
</feature>
<dbReference type="InParanoid" id="A0A803TM70"/>
<dbReference type="SMART" id="SM00409">
    <property type="entry name" value="IG"/>
    <property type="match status" value="2"/>
</dbReference>
<feature type="compositionally biased region" description="Polar residues" evidence="6">
    <location>
        <begin position="321"/>
        <end position="330"/>
    </location>
</feature>
<organism evidence="9 10">
    <name type="scientific">Anolis carolinensis</name>
    <name type="common">Green anole</name>
    <name type="synonym">American chameleon</name>
    <dbReference type="NCBI Taxonomy" id="28377"/>
    <lineage>
        <taxon>Eukaryota</taxon>
        <taxon>Metazoa</taxon>
        <taxon>Chordata</taxon>
        <taxon>Craniata</taxon>
        <taxon>Vertebrata</taxon>
        <taxon>Euteleostomi</taxon>
        <taxon>Lepidosauria</taxon>
        <taxon>Squamata</taxon>
        <taxon>Bifurcata</taxon>
        <taxon>Unidentata</taxon>
        <taxon>Episquamata</taxon>
        <taxon>Toxicofera</taxon>
        <taxon>Iguania</taxon>
        <taxon>Dactyloidae</taxon>
        <taxon>Anolis</taxon>
    </lineage>
</organism>
<dbReference type="SMART" id="SM00408">
    <property type="entry name" value="IGc2"/>
    <property type="match status" value="2"/>
</dbReference>
<evidence type="ECO:0000313" key="9">
    <source>
        <dbReference type="Ensembl" id="ENSACAP00000036310.1"/>
    </source>
</evidence>
<dbReference type="InterPro" id="IPR036179">
    <property type="entry name" value="Ig-like_dom_sf"/>
</dbReference>
<keyword evidence="5" id="KW-0393">Immunoglobulin domain</keyword>
<dbReference type="GeneTree" id="ENSGT00940000161126"/>
<reference evidence="9" key="3">
    <citation type="submission" date="2025-09" db="UniProtKB">
        <authorList>
            <consortium name="Ensembl"/>
        </authorList>
    </citation>
    <scope>IDENTIFICATION</scope>
</reference>
<feature type="compositionally biased region" description="Polar residues" evidence="6">
    <location>
        <begin position="204"/>
        <end position="230"/>
    </location>
</feature>
<sequence length="1038" mass="113841">MQSYCPHDLGGVYGQCRLFGLEMEISTNPQSRTRLDLMSRGNLYLYLAVSGRHNPKKGTLSGSVISIQTDAFLDVVAVQKQKPLLGYGLPPGIFSWCCSGCCGWLVTLSSSLCSVYFSACLSASVPCFYGIMFFLFFPFQKGGHSRRFGRFTHVFRSCRKQSYDSETGEDDASSTQVTQRSQLQDETTYSSPTGESDTLVDASMKTTPTSVPGLSQTDEHSSWSGSQTTVLEKDPEAGPTVRGPYLHPSIPRQAPAEARHLGVEPLVRASRAELIGVAPGSEDSLSLGSDPYGSAFSLYRGRALSLHVSLPHGGYRRDEANSSSKTSTDTLHPPAQKPPLQRPVSPRAGQCPVQPPGTSRGPTPPVAPRRKLLMPPEFSDTTSEEFDEKLKRSKSSVYSQAGTGDSRPQTPLSEASSRVSVLRPSPKLPRSGSKIFDKLKFFEERRKSLEQNENPFAGHTWLPLRKTRSFDQPGLDDASPFLSAVSHEDLQDDIHSEVGGVAFRRKAFHQKAASLDERGRFSNRVYDLEHKFTEELGRIKRTVSQQQLRRSQELFPHASAEPPAPKVPPPRKLKPLKALPRVENTHGVQQLVLSSVGLVGARDDSKGTQKSLLRSGAIAEQAAEQSRSQKESEMNGQDLRRKVEQFPLSHAAPLGQRDLLRSSDGNECVDGGSLKTSKGTHEAKGLGDILPAWKRESGQEDGHSLPWGRTEPGTDRGRSGTHAASRESERKTGKVTEKKDNALPSQEGKSARSRGKGRRTRRTSPEPESSDDSYISAGEDPLEAPIFEIPIQDVTVIAGTEVLFKCIITGNPSPEVSWRKDGVPFRSSTNRPIKAEGERHTLLVRNVRVADAGLYTVCATNEVGEACCSAILNVRPAPPESHSRLMPHHELTSPVTSDEEYLSPLEEFPECSTPRHEPVMKVQPRSEIAPTPAHVGINFKAAPSFEVTLSDQVVLEGQDVVLRIRVKGEPKPIVHWLKNRHPVKYGRHISAVEEEDGSFCLHIHMAECTDAGYYACKAINEYGTKQCEAKLDIQGGVS</sequence>
<dbReference type="AlphaFoldDB" id="A0A803TM70"/>
<evidence type="ECO:0000256" key="4">
    <source>
        <dbReference type="ARBA" id="ARBA00022840"/>
    </source>
</evidence>
<proteinExistence type="inferred from homology"/>
<feature type="domain" description="Ig-like" evidence="8">
    <location>
        <begin position="943"/>
        <end position="1032"/>
    </location>
</feature>
<keyword evidence="3" id="KW-0547">Nucleotide-binding</keyword>
<comment type="similarity">
    <text evidence="1">Belongs to the protein kinase superfamily. CAMK Ser/Thr protein kinase family.</text>
</comment>
<dbReference type="PANTHER" id="PTHR47633">
    <property type="entry name" value="IMMUNOGLOBULIN"/>
    <property type="match status" value="1"/>
</dbReference>
<name>A0A803TM70_ANOCA</name>
<keyword evidence="7" id="KW-0472">Membrane</keyword>
<dbReference type="GO" id="GO:0005524">
    <property type="term" value="F:ATP binding"/>
    <property type="evidence" value="ECO:0007669"/>
    <property type="project" value="UniProtKB-KW"/>
</dbReference>
<evidence type="ECO:0000256" key="2">
    <source>
        <dbReference type="ARBA" id="ARBA00022737"/>
    </source>
</evidence>
<keyword evidence="2" id="KW-0677">Repeat</keyword>
<evidence type="ECO:0000256" key="5">
    <source>
        <dbReference type="ARBA" id="ARBA00023319"/>
    </source>
</evidence>
<reference evidence="9 10" key="1">
    <citation type="submission" date="2009-12" db="EMBL/GenBank/DDBJ databases">
        <title>The Genome Sequence of Anolis carolinensis (Green Anole Lizard).</title>
        <authorList>
            <consortium name="The Genome Sequencing Platform"/>
            <person name="Di Palma F."/>
            <person name="Alfoldi J."/>
            <person name="Heiman D."/>
            <person name="Young S."/>
            <person name="Grabherr M."/>
            <person name="Johnson J."/>
            <person name="Lander E.S."/>
            <person name="Lindblad-Toh K."/>
        </authorList>
    </citation>
    <scope>NUCLEOTIDE SEQUENCE [LARGE SCALE GENOMIC DNA]</scope>
    <source>
        <strain evidence="9 10">JBL SC #1</strain>
    </source>
</reference>
<feature type="compositionally biased region" description="Basic residues" evidence="6">
    <location>
        <begin position="751"/>
        <end position="762"/>
    </location>
</feature>
<feature type="transmembrane region" description="Helical" evidence="7">
    <location>
        <begin position="115"/>
        <end position="137"/>
    </location>
</feature>
<feature type="region of interest" description="Disordered" evidence="6">
    <location>
        <begin position="601"/>
        <end position="778"/>
    </location>
</feature>
<dbReference type="Ensembl" id="ENSACAT00000040159.1">
    <property type="protein sequence ID" value="ENSACAP00000036310.1"/>
    <property type="gene ID" value="ENSACAG00000039333.1"/>
</dbReference>
<feature type="region of interest" description="Disordered" evidence="6">
    <location>
        <begin position="312"/>
        <end position="427"/>
    </location>
</feature>
<accession>A0A803TM70</accession>
<dbReference type="InterPro" id="IPR007110">
    <property type="entry name" value="Ig-like_dom"/>
</dbReference>
<feature type="domain" description="Ig-like" evidence="8">
    <location>
        <begin position="785"/>
        <end position="873"/>
    </location>
</feature>
<dbReference type="InterPro" id="IPR013098">
    <property type="entry name" value="Ig_I-set"/>
</dbReference>
<dbReference type="PANTHER" id="PTHR47633:SF4">
    <property type="entry name" value="MYOPALLADIN ISOFORM X1"/>
    <property type="match status" value="1"/>
</dbReference>
<dbReference type="FunFam" id="2.60.40.10:FF:000538">
    <property type="entry name" value="Striated muscle preferentially expressed protein kinase"/>
    <property type="match status" value="1"/>
</dbReference>
<dbReference type="Pfam" id="PF07679">
    <property type="entry name" value="I-set"/>
    <property type="match status" value="2"/>
</dbReference>
<dbReference type="Proteomes" id="UP000001646">
    <property type="component" value="Chromosome 1"/>
</dbReference>
<evidence type="ECO:0000259" key="8">
    <source>
        <dbReference type="PROSITE" id="PS50835"/>
    </source>
</evidence>
<evidence type="ECO:0000256" key="3">
    <source>
        <dbReference type="ARBA" id="ARBA00022741"/>
    </source>
</evidence>
<keyword evidence="7" id="KW-0812">Transmembrane</keyword>
<feature type="region of interest" description="Disordered" evidence="6">
    <location>
        <begin position="164"/>
        <end position="250"/>
    </location>
</feature>
<evidence type="ECO:0000256" key="7">
    <source>
        <dbReference type="SAM" id="Phobius"/>
    </source>
</evidence>
<dbReference type="PROSITE" id="PS50835">
    <property type="entry name" value="IG_LIKE"/>
    <property type="match status" value="2"/>
</dbReference>
<evidence type="ECO:0000256" key="1">
    <source>
        <dbReference type="ARBA" id="ARBA00006692"/>
    </source>
</evidence>
<feature type="compositionally biased region" description="Polar residues" evidence="6">
    <location>
        <begin position="173"/>
        <end position="196"/>
    </location>
</feature>
<feature type="compositionally biased region" description="Basic and acidic residues" evidence="6">
    <location>
        <begin position="712"/>
        <end position="741"/>
    </location>
</feature>
<dbReference type="SUPFAM" id="SSF48726">
    <property type="entry name" value="Immunoglobulin"/>
    <property type="match status" value="2"/>
</dbReference>
<feature type="compositionally biased region" description="Basic and acidic residues" evidence="6">
    <location>
        <begin position="693"/>
        <end position="703"/>
    </location>
</feature>
<evidence type="ECO:0000313" key="10">
    <source>
        <dbReference type="Proteomes" id="UP000001646"/>
    </source>
</evidence>
<protein>
    <recommendedName>
        <fullName evidence="8">Ig-like domain-containing protein</fullName>
    </recommendedName>
</protein>
<reference evidence="9" key="2">
    <citation type="submission" date="2025-08" db="UniProtKB">
        <authorList>
            <consortium name="Ensembl"/>
        </authorList>
    </citation>
    <scope>IDENTIFICATION</scope>
</reference>
<keyword evidence="10" id="KW-1185">Reference proteome</keyword>
<dbReference type="InterPro" id="IPR003598">
    <property type="entry name" value="Ig_sub2"/>
</dbReference>
<dbReference type="InterPro" id="IPR003599">
    <property type="entry name" value="Ig_sub"/>
</dbReference>
<dbReference type="Gene3D" id="2.60.40.10">
    <property type="entry name" value="Immunoglobulins"/>
    <property type="match status" value="2"/>
</dbReference>
<evidence type="ECO:0000256" key="6">
    <source>
        <dbReference type="SAM" id="MobiDB-lite"/>
    </source>
</evidence>
<keyword evidence="7" id="KW-1133">Transmembrane helix</keyword>
<dbReference type="InterPro" id="IPR013783">
    <property type="entry name" value="Ig-like_fold"/>
</dbReference>
<feature type="region of interest" description="Disordered" evidence="6">
    <location>
        <begin position="545"/>
        <end position="572"/>
    </location>
</feature>